<dbReference type="PANTHER" id="PTHR46791">
    <property type="entry name" value="EXPRESSED PROTEIN"/>
    <property type="match status" value="1"/>
</dbReference>
<keyword evidence="3" id="KW-1185">Reference proteome</keyword>
<dbReference type="PANTHER" id="PTHR46791:SF5">
    <property type="entry name" value="CLR5 DOMAIN-CONTAINING PROTEIN-RELATED"/>
    <property type="match status" value="1"/>
</dbReference>
<dbReference type="Pfam" id="PF24764">
    <property type="entry name" value="rva_4"/>
    <property type="match status" value="1"/>
</dbReference>
<dbReference type="Proteomes" id="UP001159405">
    <property type="component" value="Unassembled WGS sequence"/>
</dbReference>
<evidence type="ECO:0000313" key="2">
    <source>
        <dbReference type="EMBL" id="CAH3164382.1"/>
    </source>
</evidence>
<feature type="domain" description="Integrase core" evidence="1">
    <location>
        <begin position="107"/>
        <end position="193"/>
    </location>
</feature>
<feature type="non-terminal residue" evidence="2">
    <location>
        <position position="1"/>
    </location>
</feature>
<dbReference type="EMBL" id="CALNXK010000129">
    <property type="protein sequence ID" value="CAH3164382.1"/>
    <property type="molecule type" value="Genomic_DNA"/>
</dbReference>
<name>A0ABN8QGW8_9CNID</name>
<evidence type="ECO:0000313" key="3">
    <source>
        <dbReference type="Proteomes" id="UP001159405"/>
    </source>
</evidence>
<evidence type="ECO:0000259" key="1">
    <source>
        <dbReference type="Pfam" id="PF24764"/>
    </source>
</evidence>
<comment type="caution">
    <text evidence="2">The sequence shown here is derived from an EMBL/GenBank/DDBJ whole genome shotgun (WGS) entry which is preliminary data.</text>
</comment>
<reference evidence="2 3" key="1">
    <citation type="submission" date="2022-05" db="EMBL/GenBank/DDBJ databases">
        <authorList>
            <consortium name="Genoscope - CEA"/>
            <person name="William W."/>
        </authorList>
    </citation>
    <scope>NUCLEOTIDE SEQUENCE [LARGE SCALE GENOMIC DNA]</scope>
</reference>
<proteinExistence type="predicted"/>
<dbReference type="InterPro" id="IPR058913">
    <property type="entry name" value="Integrase_dom_put"/>
</dbReference>
<organism evidence="2 3">
    <name type="scientific">Porites lobata</name>
    <dbReference type="NCBI Taxonomy" id="104759"/>
    <lineage>
        <taxon>Eukaryota</taxon>
        <taxon>Metazoa</taxon>
        <taxon>Cnidaria</taxon>
        <taxon>Anthozoa</taxon>
        <taxon>Hexacorallia</taxon>
        <taxon>Scleractinia</taxon>
        <taxon>Fungiina</taxon>
        <taxon>Poritidae</taxon>
        <taxon>Porites</taxon>
    </lineage>
</organism>
<sequence length="281" mass="32016">ITKDQIETLRETRMSWKRIALTLGIIVSDSTLYRRRQELGRHESFVDICYEELYTVIMGMLTQTPYAGESYYVSGGLRARGICLAHCVGELLFKGGSTMSELLIMIMWHIDGNHKLVSWRFVVHGCTDGYSRAIVYLKCAPNNLASTVLRYFIEGTHEFGLPLRVRGDHGVENVEVARFMVERRGVNRGRSMHHLRSLFVEQWNFHGISTAGYQSPMALWYAGIMHSMDDAVVYEPDAYGIDFESGFSEIDDDCSVVVPDNQIQLTEEEKLRNDHSEETGS</sequence>
<accession>A0ABN8QGW8</accession>
<protein>
    <recommendedName>
        <fullName evidence="1">Integrase core domain-containing protein</fullName>
    </recommendedName>
</protein>
<dbReference type="InterPro" id="IPR012337">
    <property type="entry name" value="RNaseH-like_sf"/>
</dbReference>
<gene>
    <name evidence="2" type="ORF">PLOB_00006266</name>
</gene>
<dbReference type="SUPFAM" id="SSF53098">
    <property type="entry name" value="Ribonuclease H-like"/>
    <property type="match status" value="1"/>
</dbReference>